<comment type="similarity">
    <text evidence="2">Belongs to the THOC5 family.</text>
</comment>
<feature type="region of interest" description="Disordered" evidence="4">
    <location>
        <begin position="172"/>
        <end position="192"/>
    </location>
</feature>
<dbReference type="EMBL" id="MNPL01007719">
    <property type="protein sequence ID" value="OQR74598.1"/>
    <property type="molecule type" value="Genomic_DNA"/>
</dbReference>
<evidence type="ECO:0000256" key="3">
    <source>
        <dbReference type="ARBA" id="ARBA00023242"/>
    </source>
</evidence>
<dbReference type="InterPro" id="IPR019163">
    <property type="entry name" value="THO_Thoc5"/>
</dbReference>
<evidence type="ECO:0000313" key="6">
    <source>
        <dbReference type="Proteomes" id="UP000192247"/>
    </source>
</evidence>
<accession>A0A1V9XML5</accession>
<sequence>MHEQIELVPLEEFLESAPDELRSGDASEHEVTMARLRHELALRRALATRLETSVSRKKCLIDDIEAKEKVLLGIQPTLDNILEAAQPLYSQLGMTLQRNQPEHANAAFLCRPLYVVYVEALAFQEVYPNLVDSVAIDGEPDDAKKVLAKMQMPGGVDDDSDSEAEDLVAQAQVTKKKKKRKSRTASKSGKANVEEQNQLKAFLRPFPLSVTITLKTADGGKFPVRFSYVTSLKVVCCKLEVEHIAEVDSLLDCLYPGDNGITSPNPTTHYLLAKNG</sequence>
<dbReference type="STRING" id="418985.A0A1V9XML5"/>
<comment type="caution">
    <text evidence="5">The sequence shown here is derived from an EMBL/GenBank/DDBJ whole genome shotgun (WGS) entry which is preliminary data.</text>
</comment>
<evidence type="ECO:0000313" key="5">
    <source>
        <dbReference type="EMBL" id="OQR74598.1"/>
    </source>
</evidence>
<proteinExistence type="inferred from homology"/>
<dbReference type="AlphaFoldDB" id="A0A1V9XML5"/>
<dbReference type="InParanoid" id="A0A1V9XML5"/>
<keyword evidence="6" id="KW-1185">Reference proteome</keyword>
<reference evidence="5 6" key="1">
    <citation type="journal article" date="2017" name="Gigascience">
        <title>Draft genome of the honey bee ectoparasitic mite, Tropilaelaps mercedesae, is shaped by the parasitic life history.</title>
        <authorList>
            <person name="Dong X."/>
            <person name="Armstrong S.D."/>
            <person name="Xia D."/>
            <person name="Makepeace B.L."/>
            <person name="Darby A.C."/>
            <person name="Kadowaki T."/>
        </authorList>
    </citation>
    <scope>NUCLEOTIDE SEQUENCE [LARGE SCALE GENOMIC DNA]</scope>
    <source>
        <strain evidence="5">Wuxi-XJTLU</strain>
    </source>
</reference>
<dbReference type="Proteomes" id="UP000192247">
    <property type="component" value="Unassembled WGS sequence"/>
</dbReference>
<protein>
    <submittedName>
        <fullName evidence="5">THO complex subunit 5-like</fullName>
    </submittedName>
</protein>
<dbReference type="OrthoDB" id="20582at2759"/>
<evidence type="ECO:0000256" key="1">
    <source>
        <dbReference type="ARBA" id="ARBA00004123"/>
    </source>
</evidence>
<dbReference type="GO" id="GO:0000445">
    <property type="term" value="C:THO complex part of transcription export complex"/>
    <property type="evidence" value="ECO:0007669"/>
    <property type="project" value="TreeGrafter"/>
</dbReference>
<evidence type="ECO:0000256" key="2">
    <source>
        <dbReference type="ARBA" id="ARBA00008044"/>
    </source>
</evidence>
<organism evidence="5 6">
    <name type="scientific">Tropilaelaps mercedesae</name>
    <dbReference type="NCBI Taxonomy" id="418985"/>
    <lineage>
        <taxon>Eukaryota</taxon>
        <taxon>Metazoa</taxon>
        <taxon>Ecdysozoa</taxon>
        <taxon>Arthropoda</taxon>
        <taxon>Chelicerata</taxon>
        <taxon>Arachnida</taxon>
        <taxon>Acari</taxon>
        <taxon>Parasitiformes</taxon>
        <taxon>Mesostigmata</taxon>
        <taxon>Gamasina</taxon>
        <taxon>Dermanyssoidea</taxon>
        <taxon>Laelapidae</taxon>
        <taxon>Tropilaelaps</taxon>
    </lineage>
</organism>
<dbReference type="PANTHER" id="PTHR13375">
    <property type="entry name" value="FMS INTERACTING PROTEIN"/>
    <property type="match status" value="1"/>
</dbReference>
<name>A0A1V9XML5_9ACAR</name>
<dbReference type="GO" id="GO:0003729">
    <property type="term" value="F:mRNA binding"/>
    <property type="evidence" value="ECO:0007669"/>
    <property type="project" value="TreeGrafter"/>
</dbReference>
<dbReference type="Pfam" id="PF09766">
    <property type="entry name" value="FmiP_Thoc5"/>
    <property type="match status" value="1"/>
</dbReference>
<comment type="subcellular location">
    <subcellularLocation>
        <location evidence="1">Nucleus</location>
    </subcellularLocation>
</comment>
<feature type="compositionally biased region" description="Basic residues" evidence="4">
    <location>
        <begin position="174"/>
        <end position="184"/>
    </location>
</feature>
<dbReference type="GO" id="GO:0006406">
    <property type="term" value="P:mRNA export from nucleus"/>
    <property type="evidence" value="ECO:0007669"/>
    <property type="project" value="TreeGrafter"/>
</dbReference>
<dbReference type="PANTHER" id="PTHR13375:SF3">
    <property type="entry name" value="THO COMPLEX SUBUNIT 5 HOMOLOG"/>
    <property type="match status" value="1"/>
</dbReference>
<gene>
    <name evidence="5" type="ORF">BIW11_08957</name>
</gene>
<keyword evidence="3" id="KW-0539">Nucleus</keyword>
<evidence type="ECO:0000256" key="4">
    <source>
        <dbReference type="SAM" id="MobiDB-lite"/>
    </source>
</evidence>